<keyword evidence="2" id="KW-1185">Reference proteome</keyword>
<gene>
    <name evidence="1" type="ORF">CDAR_307931</name>
</gene>
<evidence type="ECO:0000313" key="1">
    <source>
        <dbReference type="EMBL" id="GIX92183.1"/>
    </source>
</evidence>
<protein>
    <submittedName>
        <fullName evidence="1">Uncharacterized protein</fullName>
    </submittedName>
</protein>
<accession>A0AAV4P6R2</accession>
<sequence length="87" mass="9768">MGAVIAQLIERRFEQSLNFFPSNAPLLIFQPFAEGAISLPLTYTALHTRHPPPPPLRNSERRTINLPLRYCFAPVPLLPPNPCPPIL</sequence>
<organism evidence="1 2">
    <name type="scientific">Caerostris darwini</name>
    <dbReference type="NCBI Taxonomy" id="1538125"/>
    <lineage>
        <taxon>Eukaryota</taxon>
        <taxon>Metazoa</taxon>
        <taxon>Ecdysozoa</taxon>
        <taxon>Arthropoda</taxon>
        <taxon>Chelicerata</taxon>
        <taxon>Arachnida</taxon>
        <taxon>Araneae</taxon>
        <taxon>Araneomorphae</taxon>
        <taxon>Entelegynae</taxon>
        <taxon>Araneoidea</taxon>
        <taxon>Araneidae</taxon>
        <taxon>Caerostris</taxon>
    </lineage>
</organism>
<name>A0AAV4P6R2_9ARAC</name>
<comment type="caution">
    <text evidence="1">The sequence shown here is derived from an EMBL/GenBank/DDBJ whole genome shotgun (WGS) entry which is preliminary data.</text>
</comment>
<evidence type="ECO:0000313" key="2">
    <source>
        <dbReference type="Proteomes" id="UP001054837"/>
    </source>
</evidence>
<proteinExistence type="predicted"/>
<dbReference type="Proteomes" id="UP001054837">
    <property type="component" value="Unassembled WGS sequence"/>
</dbReference>
<reference evidence="1 2" key="1">
    <citation type="submission" date="2021-06" db="EMBL/GenBank/DDBJ databases">
        <title>Caerostris darwini draft genome.</title>
        <authorList>
            <person name="Kono N."/>
            <person name="Arakawa K."/>
        </authorList>
    </citation>
    <scope>NUCLEOTIDE SEQUENCE [LARGE SCALE GENOMIC DNA]</scope>
</reference>
<dbReference type="EMBL" id="BPLQ01002376">
    <property type="protein sequence ID" value="GIX92183.1"/>
    <property type="molecule type" value="Genomic_DNA"/>
</dbReference>
<dbReference type="AlphaFoldDB" id="A0AAV4P6R2"/>